<reference evidence="3" key="1">
    <citation type="submission" date="2021-04" db="EMBL/GenBank/DDBJ databases">
        <authorList>
            <consortium name="Molecular Ecology Group"/>
        </authorList>
    </citation>
    <scope>NUCLEOTIDE SEQUENCE</scope>
</reference>
<keyword evidence="2" id="KW-0547">Nucleotide-binding</keyword>
<evidence type="ECO:0000256" key="2">
    <source>
        <dbReference type="ARBA" id="ARBA00022741"/>
    </source>
</evidence>
<dbReference type="InterPro" id="IPR001806">
    <property type="entry name" value="Small_GTPase"/>
</dbReference>
<keyword evidence="4" id="KW-1185">Reference proteome</keyword>
<dbReference type="OrthoDB" id="10027888at2759"/>
<dbReference type="PANTHER" id="PTHR47978">
    <property type="match status" value="1"/>
</dbReference>
<dbReference type="InterPro" id="IPR027417">
    <property type="entry name" value="P-loop_NTPase"/>
</dbReference>
<accession>A0A8S3YPP6</accession>
<dbReference type="GO" id="GO:0005525">
    <property type="term" value="F:GTP binding"/>
    <property type="evidence" value="ECO:0007669"/>
    <property type="project" value="InterPro"/>
</dbReference>
<protein>
    <submittedName>
        <fullName evidence="3">Uncharacterized protein</fullName>
    </submittedName>
</protein>
<dbReference type="SMART" id="SM00175">
    <property type="entry name" value="RAB"/>
    <property type="match status" value="1"/>
</dbReference>
<dbReference type="Gene3D" id="3.40.50.300">
    <property type="entry name" value="P-loop containing nucleotide triphosphate hydrolases"/>
    <property type="match status" value="1"/>
</dbReference>
<dbReference type="Proteomes" id="UP000678393">
    <property type="component" value="Unassembled WGS sequence"/>
</dbReference>
<dbReference type="AlphaFoldDB" id="A0A8S3YPP6"/>
<evidence type="ECO:0000313" key="4">
    <source>
        <dbReference type="Proteomes" id="UP000678393"/>
    </source>
</evidence>
<sequence>MSQISTILQNNVLLKNMSPLDLKSHLVPELISGKRIKHLSSGGNIYNGKRYDYILRIILLGDQGAGKSSYVTALKVHPDVKKVNCVCRVGMATDYLEIEVVTSTEKTALVRLCDTGGQERYRSLTSSYYRGAHGALLMFDLKHPKSLDNVHS</sequence>
<comment type="similarity">
    <text evidence="1">Belongs to the small GTPase superfamily. Rab family.</text>
</comment>
<dbReference type="GO" id="GO:0003924">
    <property type="term" value="F:GTPase activity"/>
    <property type="evidence" value="ECO:0007669"/>
    <property type="project" value="InterPro"/>
</dbReference>
<dbReference type="EMBL" id="CAJHNH020000647">
    <property type="protein sequence ID" value="CAG5119049.1"/>
    <property type="molecule type" value="Genomic_DNA"/>
</dbReference>
<dbReference type="SUPFAM" id="SSF52540">
    <property type="entry name" value="P-loop containing nucleoside triphosphate hydrolases"/>
    <property type="match status" value="1"/>
</dbReference>
<proteinExistence type="inferred from homology"/>
<gene>
    <name evidence="3" type="ORF">CUNI_LOCUS4607</name>
</gene>
<dbReference type="PRINTS" id="PR00449">
    <property type="entry name" value="RASTRNSFRMNG"/>
</dbReference>
<feature type="non-terminal residue" evidence="3">
    <location>
        <position position="1"/>
    </location>
</feature>
<evidence type="ECO:0000313" key="3">
    <source>
        <dbReference type="EMBL" id="CAG5119049.1"/>
    </source>
</evidence>
<organism evidence="3 4">
    <name type="scientific">Candidula unifasciata</name>
    <dbReference type="NCBI Taxonomy" id="100452"/>
    <lineage>
        <taxon>Eukaryota</taxon>
        <taxon>Metazoa</taxon>
        <taxon>Spiralia</taxon>
        <taxon>Lophotrochozoa</taxon>
        <taxon>Mollusca</taxon>
        <taxon>Gastropoda</taxon>
        <taxon>Heterobranchia</taxon>
        <taxon>Euthyneura</taxon>
        <taxon>Panpulmonata</taxon>
        <taxon>Eupulmonata</taxon>
        <taxon>Stylommatophora</taxon>
        <taxon>Helicina</taxon>
        <taxon>Helicoidea</taxon>
        <taxon>Geomitridae</taxon>
        <taxon>Candidula</taxon>
    </lineage>
</organism>
<dbReference type="PROSITE" id="PS51419">
    <property type="entry name" value="RAB"/>
    <property type="match status" value="1"/>
</dbReference>
<evidence type="ECO:0000256" key="1">
    <source>
        <dbReference type="ARBA" id="ARBA00006270"/>
    </source>
</evidence>
<comment type="caution">
    <text evidence="3">The sequence shown here is derived from an EMBL/GenBank/DDBJ whole genome shotgun (WGS) entry which is preliminary data.</text>
</comment>
<name>A0A8S3YPP6_9EUPU</name>
<dbReference type="Pfam" id="PF00071">
    <property type="entry name" value="Ras"/>
    <property type="match status" value="1"/>
</dbReference>